<dbReference type="EC" id="3.2.1.14" evidence="2"/>
<evidence type="ECO:0000313" key="10">
    <source>
        <dbReference type="Proteomes" id="UP000009026"/>
    </source>
</evidence>
<dbReference type="Gene3D" id="2.80.10.50">
    <property type="match status" value="1"/>
</dbReference>
<dbReference type="eggNOG" id="COG3325">
    <property type="taxonomic scope" value="Bacteria"/>
</dbReference>
<feature type="domain" description="GH18" evidence="8">
    <location>
        <begin position="48"/>
        <end position="330"/>
    </location>
</feature>
<evidence type="ECO:0000256" key="2">
    <source>
        <dbReference type="ARBA" id="ARBA00012729"/>
    </source>
</evidence>
<comment type="catalytic activity">
    <reaction evidence="1">
        <text>Random endo-hydrolysis of N-acetyl-beta-D-glucosaminide (1-&gt;4)-beta-linkages in chitin and chitodextrins.</text>
        <dbReference type="EC" id="3.2.1.14"/>
    </reaction>
</comment>
<dbReference type="InterPro" id="IPR017853">
    <property type="entry name" value="GH"/>
</dbReference>
<feature type="chain" id="PRO_5005213354" description="chitinase" evidence="7">
    <location>
        <begin position="24"/>
        <end position="473"/>
    </location>
</feature>
<dbReference type="SUPFAM" id="SSF51445">
    <property type="entry name" value="(Trans)glycosidases"/>
    <property type="match status" value="1"/>
</dbReference>
<dbReference type="GO" id="GO:0005576">
    <property type="term" value="C:extracellular region"/>
    <property type="evidence" value="ECO:0007669"/>
    <property type="project" value="TreeGrafter"/>
</dbReference>
<dbReference type="InterPro" id="IPR000772">
    <property type="entry name" value="Ricin_B_lectin"/>
</dbReference>
<organism evidence="9 10">
    <name type="scientific">Pseudomyxococcus hansupus</name>
    <dbReference type="NCBI Taxonomy" id="1297742"/>
    <lineage>
        <taxon>Bacteria</taxon>
        <taxon>Pseudomonadati</taxon>
        <taxon>Myxococcota</taxon>
        <taxon>Myxococcia</taxon>
        <taxon>Myxococcales</taxon>
        <taxon>Cystobacterineae</taxon>
        <taxon>Myxococcaceae</taxon>
        <taxon>Pseudomyxococcus</taxon>
    </lineage>
</organism>
<evidence type="ECO:0000256" key="7">
    <source>
        <dbReference type="SAM" id="SignalP"/>
    </source>
</evidence>
<keyword evidence="7" id="KW-0732">Signal</keyword>
<dbReference type="GO" id="GO:0005975">
    <property type="term" value="P:carbohydrate metabolic process"/>
    <property type="evidence" value="ECO:0007669"/>
    <property type="project" value="InterPro"/>
</dbReference>
<dbReference type="Gene3D" id="3.40.5.30">
    <property type="entry name" value="(Trans)glycosidases - domain 2"/>
    <property type="match status" value="1"/>
</dbReference>
<dbReference type="PROSITE" id="PS51910">
    <property type="entry name" value="GH18_2"/>
    <property type="match status" value="1"/>
</dbReference>
<dbReference type="KEGG" id="mym:A176_000694"/>
<dbReference type="EMBL" id="CP012109">
    <property type="protein sequence ID" value="AKQ63782.1"/>
    <property type="molecule type" value="Genomic_DNA"/>
</dbReference>
<dbReference type="OrthoDB" id="9775889at2"/>
<dbReference type="InterPro" id="IPR001223">
    <property type="entry name" value="Glyco_hydro18_cat"/>
</dbReference>
<dbReference type="SUPFAM" id="SSF50370">
    <property type="entry name" value="Ricin B-like lectins"/>
    <property type="match status" value="1"/>
</dbReference>
<dbReference type="Gene3D" id="3.20.20.80">
    <property type="entry name" value="Glycosidases"/>
    <property type="match status" value="1"/>
</dbReference>
<dbReference type="GO" id="GO:0006032">
    <property type="term" value="P:chitin catabolic process"/>
    <property type="evidence" value="ECO:0007669"/>
    <property type="project" value="TreeGrafter"/>
</dbReference>
<dbReference type="GO" id="GO:0008843">
    <property type="term" value="F:endochitinase activity"/>
    <property type="evidence" value="ECO:0007669"/>
    <property type="project" value="UniProtKB-EC"/>
</dbReference>
<dbReference type="RefSeq" id="WP_002636774.1">
    <property type="nucleotide sequence ID" value="NZ_CP012109.1"/>
</dbReference>
<dbReference type="Pfam" id="PF00704">
    <property type="entry name" value="Glyco_hydro_18"/>
    <property type="match status" value="1"/>
</dbReference>
<dbReference type="InterPro" id="IPR050314">
    <property type="entry name" value="Glycosyl_Hydrlase_18"/>
</dbReference>
<dbReference type="InterPro" id="IPR001579">
    <property type="entry name" value="Glyco_hydro_18_chit_AS"/>
</dbReference>
<dbReference type="STRING" id="1297742.A176_000694"/>
<dbReference type="PROSITE" id="PS01095">
    <property type="entry name" value="GH18_1"/>
    <property type="match status" value="1"/>
</dbReference>
<proteinExistence type="inferred from homology"/>
<keyword evidence="3 5" id="KW-0378">Hydrolase</keyword>
<evidence type="ECO:0000256" key="3">
    <source>
        <dbReference type="ARBA" id="ARBA00022801"/>
    </source>
</evidence>
<dbReference type="PROSITE" id="PS50231">
    <property type="entry name" value="RICIN_B_LECTIN"/>
    <property type="match status" value="1"/>
</dbReference>
<dbReference type="AlphaFoldDB" id="A0A0H4X7D5"/>
<evidence type="ECO:0000256" key="1">
    <source>
        <dbReference type="ARBA" id="ARBA00000822"/>
    </source>
</evidence>
<accession>A0A0H4X7D5</accession>
<dbReference type="SMART" id="SM00636">
    <property type="entry name" value="Glyco_18"/>
    <property type="match status" value="1"/>
</dbReference>
<sequence length="473" mass="50798">MRKDIVSIKSLALAAACVSTLLACSGAPDEAAVEADSVESTERAALATRVVGYLPTWAGDVNTLQYDKLTHINYAFALPTPQGGLTGVSSNDARLRSLVQTAHARGVKVLIAVGGWNNGDDSAFEQLAANASTRTAFVNNLIQFVNATGLDGVDLDWEYPDPGASAQNFAALVRELGAALRARGKLLTAAVIANGYYGEGIPTSTFSDFDFLNIMAYDGGHPHSTYDFAVQSLNYWVNRGLPRSKAVLGVPFYGRSPSSYVAYSELVRRDSQAPHKDWVGDVQYNGIATIQAKSRLALQQGGGVMIWELSQDTQGATSLLSAIAQVVQTPGGGNVYRLVNKLTGKCVDIDGPSTADGANIHQWACHTGTSQQWTMEPTDNGYVRFVSRHSGKALDVRDVSTADGARLQQWSYSGGGNQQFRAVALGNGFHRLEARHSGKVLDVANCWTSGDGAAVQQWVWSNNDCQQFRLEQR</sequence>
<evidence type="ECO:0000313" key="9">
    <source>
        <dbReference type="EMBL" id="AKQ63782.1"/>
    </source>
</evidence>
<dbReference type="PROSITE" id="PS51257">
    <property type="entry name" value="PROKAR_LIPOPROTEIN"/>
    <property type="match status" value="1"/>
</dbReference>
<keyword evidence="4 5" id="KW-0326">Glycosidase</keyword>
<gene>
    <name evidence="9" type="ORF">A176_000694</name>
</gene>
<comment type="similarity">
    <text evidence="6">Belongs to the glycosyl hydrolase 18 family.</text>
</comment>
<name>A0A0H4X7D5_9BACT</name>
<dbReference type="Proteomes" id="UP000009026">
    <property type="component" value="Chromosome"/>
</dbReference>
<dbReference type="CDD" id="cd23458">
    <property type="entry name" value="beta-trefoil_Ricin_AgaB34-like"/>
    <property type="match status" value="1"/>
</dbReference>
<dbReference type="Pfam" id="PF14200">
    <property type="entry name" value="RicinB_lectin_2"/>
    <property type="match status" value="2"/>
</dbReference>
<evidence type="ECO:0000259" key="8">
    <source>
        <dbReference type="PROSITE" id="PS51910"/>
    </source>
</evidence>
<dbReference type="PATRIC" id="fig|1297742.4.peg.706"/>
<reference evidence="9 10" key="1">
    <citation type="journal article" date="2016" name="PLoS ONE">
        <title>Complete Genome Sequence and Comparative Genomics of a Novel Myxobacterium Myxococcus hansupus.</title>
        <authorList>
            <person name="Sharma G."/>
            <person name="Narwani T."/>
            <person name="Subramanian S."/>
        </authorList>
    </citation>
    <scope>NUCLEOTIDE SEQUENCE [LARGE SCALE GENOMIC DNA]</scope>
    <source>
        <strain evidence="10">mixupus</strain>
    </source>
</reference>
<evidence type="ECO:0000256" key="4">
    <source>
        <dbReference type="ARBA" id="ARBA00023295"/>
    </source>
</evidence>
<dbReference type="InterPro" id="IPR035992">
    <property type="entry name" value="Ricin_B-like_lectins"/>
</dbReference>
<feature type="signal peptide" evidence="7">
    <location>
        <begin position="1"/>
        <end position="23"/>
    </location>
</feature>
<dbReference type="GO" id="GO:0008061">
    <property type="term" value="F:chitin binding"/>
    <property type="evidence" value="ECO:0007669"/>
    <property type="project" value="InterPro"/>
</dbReference>
<dbReference type="InterPro" id="IPR011583">
    <property type="entry name" value="Chitinase_II/V-like_cat"/>
</dbReference>
<dbReference type="PANTHER" id="PTHR11177:SF317">
    <property type="entry name" value="CHITINASE 12-RELATED"/>
    <property type="match status" value="1"/>
</dbReference>
<dbReference type="SMART" id="SM00458">
    <property type="entry name" value="RICIN"/>
    <property type="match status" value="1"/>
</dbReference>
<evidence type="ECO:0000256" key="5">
    <source>
        <dbReference type="RuleBase" id="RU000489"/>
    </source>
</evidence>
<evidence type="ECO:0000256" key="6">
    <source>
        <dbReference type="RuleBase" id="RU004453"/>
    </source>
</evidence>
<dbReference type="PANTHER" id="PTHR11177">
    <property type="entry name" value="CHITINASE"/>
    <property type="match status" value="1"/>
</dbReference>
<keyword evidence="10" id="KW-1185">Reference proteome</keyword>
<protein>
    <recommendedName>
        <fullName evidence="2">chitinase</fullName>
        <ecNumber evidence="2">3.2.1.14</ecNumber>
    </recommendedName>
</protein>